<dbReference type="Gene3D" id="2.130.10.10">
    <property type="entry name" value="YVTN repeat-like/Quinoprotein amine dehydrogenase"/>
    <property type="match status" value="1"/>
</dbReference>
<evidence type="ECO:0000259" key="14">
    <source>
        <dbReference type="Pfam" id="PF23145"/>
    </source>
</evidence>
<dbReference type="PANTHER" id="PTHR12764">
    <property type="entry name" value="WD REPEAT DOMAIN-RELATED"/>
    <property type="match status" value="1"/>
</dbReference>
<keyword evidence="4" id="KW-0963">Cytoplasm</keyword>
<gene>
    <name evidence="20" type="primary">LOC113203879</name>
</gene>
<dbReference type="PANTHER" id="PTHR12764:SF5">
    <property type="entry name" value="LD29485P"/>
    <property type="match status" value="1"/>
</dbReference>
<dbReference type="AlphaFoldDB" id="A0A6J1S0L6"/>
<evidence type="ECO:0000256" key="10">
    <source>
        <dbReference type="ARBA" id="ARBA00023273"/>
    </source>
</evidence>
<dbReference type="InterPro" id="IPR056157">
    <property type="entry name" value="TPR_IFT80_172_dom"/>
</dbReference>
<dbReference type="KEGG" id="foc:113203879"/>
<feature type="domain" description="IFT121-like TPR repeats" evidence="18">
    <location>
        <begin position="1029"/>
        <end position="1128"/>
    </location>
</feature>
<evidence type="ECO:0000259" key="18">
    <source>
        <dbReference type="Pfam" id="PF25768"/>
    </source>
</evidence>
<evidence type="ECO:0000256" key="13">
    <source>
        <dbReference type="ARBA" id="ARBA00070596"/>
    </source>
</evidence>
<proteinExistence type="predicted"/>
<dbReference type="GO" id="GO:0030991">
    <property type="term" value="C:intraciliary transport particle A"/>
    <property type="evidence" value="ECO:0007669"/>
    <property type="project" value="TreeGrafter"/>
</dbReference>
<dbReference type="InterPro" id="IPR036322">
    <property type="entry name" value="WD40_repeat_dom_sf"/>
</dbReference>
<keyword evidence="5" id="KW-0853">WD repeat</keyword>
<evidence type="ECO:0000256" key="11">
    <source>
        <dbReference type="ARBA" id="ARBA00058990"/>
    </source>
</evidence>
<keyword evidence="10" id="KW-0966">Cell projection</keyword>
<dbReference type="InterPro" id="IPR056159">
    <property type="entry name" value="Beta-prop_IFT121_TULP_N"/>
</dbReference>
<dbReference type="PIRSF" id="PIRSF037536">
    <property type="entry name" value="WD_repeat_p35"/>
    <property type="match status" value="1"/>
</dbReference>
<comment type="subcellular location">
    <subcellularLocation>
        <location evidence="3">Cytoplasm</location>
        <location evidence="3">Cytoskeleton</location>
        <location evidence="3">Cilium axoneme</location>
    </subcellularLocation>
    <subcellularLocation>
        <location evidence="1">Cytoplasm</location>
        <location evidence="1">Cytoskeleton</location>
        <location evidence="1">Cilium basal body</location>
    </subcellularLocation>
    <subcellularLocation>
        <location evidence="2">Cytoplasm</location>
        <location evidence="2">Cytoskeleton</location>
        <location evidence="2">Microtubule organizing center</location>
        <location evidence="2">Centrosome</location>
    </subcellularLocation>
</comment>
<dbReference type="InterPro" id="IPR057979">
    <property type="entry name" value="TPR_IFT121"/>
</dbReference>
<dbReference type="Pfam" id="PF23390">
    <property type="entry name" value="Beta-prop_WDR35_2nd"/>
    <property type="match status" value="1"/>
</dbReference>
<dbReference type="Pfam" id="PF24797">
    <property type="entry name" value="Beta-prop_WDR35_TULP_N"/>
    <property type="match status" value="1"/>
</dbReference>
<dbReference type="GO" id="GO:1905515">
    <property type="term" value="P:non-motile cilium assembly"/>
    <property type="evidence" value="ECO:0007669"/>
    <property type="project" value="TreeGrafter"/>
</dbReference>
<reference evidence="20" key="1">
    <citation type="submission" date="2025-08" db="UniProtKB">
        <authorList>
            <consortium name="RefSeq"/>
        </authorList>
    </citation>
    <scope>IDENTIFICATION</scope>
    <source>
        <tissue evidence="20">Whole organism</tissue>
    </source>
</reference>
<dbReference type="SUPFAM" id="SSF48452">
    <property type="entry name" value="TPR-like"/>
    <property type="match status" value="1"/>
</dbReference>
<dbReference type="GeneID" id="113203879"/>
<dbReference type="FunFam" id="2.130.10.10:FF:000187">
    <property type="entry name" value="WD repeat-containing protein 35"/>
    <property type="match status" value="1"/>
</dbReference>
<name>A0A6J1S0L6_FRAOC</name>
<evidence type="ECO:0000256" key="2">
    <source>
        <dbReference type="ARBA" id="ARBA00004300"/>
    </source>
</evidence>
<dbReference type="GO" id="GO:0005930">
    <property type="term" value="C:axoneme"/>
    <property type="evidence" value="ECO:0007669"/>
    <property type="project" value="UniProtKB-SubCell"/>
</dbReference>
<evidence type="ECO:0000313" key="19">
    <source>
        <dbReference type="Proteomes" id="UP000504606"/>
    </source>
</evidence>
<dbReference type="GO" id="GO:0005813">
    <property type="term" value="C:centrosome"/>
    <property type="evidence" value="ECO:0007669"/>
    <property type="project" value="UniProtKB-SubCell"/>
</dbReference>
<dbReference type="InterPro" id="IPR056158">
    <property type="entry name" value="Beta-prop_IFT121_2nd"/>
</dbReference>
<feature type="domain" description="IFT121 second beta-propeller" evidence="16">
    <location>
        <begin position="338"/>
        <end position="679"/>
    </location>
</feature>
<dbReference type="InterPro" id="IPR039857">
    <property type="entry name" value="Ift122/121"/>
</dbReference>
<dbReference type="Gene3D" id="1.25.40.470">
    <property type="match status" value="1"/>
</dbReference>
<dbReference type="Pfam" id="PF25768">
    <property type="entry name" value="TPR_IFT121"/>
    <property type="match status" value="1"/>
</dbReference>
<evidence type="ECO:0000256" key="8">
    <source>
        <dbReference type="ARBA" id="ARBA00023069"/>
    </source>
</evidence>
<dbReference type="InterPro" id="IPR056170">
    <property type="entry name" value="Znf_IFT121-like"/>
</dbReference>
<dbReference type="CTD" id="38219"/>
<feature type="domain" description="IFT80/172/WDR35 TPR" evidence="15">
    <location>
        <begin position="710"/>
        <end position="779"/>
    </location>
</feature>
<dbReference type="InterPro" id="IPR011990">
    <property type="entry name" value="TPR-like_helical_dom_sf"/>
</dbReference>
<dbReference type="Pfam" id="PF23145">
    <property type="entry name" value="Zf_2nd_IFT121"/>
    <property type="match status" value="1"/>
</dbReference>
<evidence type="ECO:0000256" key="1">
    <source>
        <dbReference type="ARBA" id="ARBA00004120"/>
    </source>
</evidence>
<dbReference type="GO" id="GO:0061512">
    <property type="term" value="P:protein localization to cilium"/>
    <property type="evidence" value="ECO:0007669"/>
    <property type="project" value="TreeGrafter"/>
</dbReference>
<dbReference type="InterPro" id="IPR001680">
    <property type="entry name" value="WD40_rpt"/>
</dbReference>
<dbReference type="SUPFAM" id="SSF82171">
    <property type="entry name" value="DPP6 N-terminal domain-like"/>
    <property type="match status" value="1"/>
</dbReference>
<keyword evidence="7" id="KW-0970">Cilium biogenesis/degradation</keyword>
<keyword evidence="6" id="KW-0677">Repeat</keyword>
<evidence type="ECO:0000256" key="3">
    <source>
        <dbReference type="ARBA" id="ARBA00004430"/>
    </source>
</evidence>
<evidence type="ECO:0000259" key="17">
    <source>
        <dbReference type="Pfam" id="PF24797"/>
    </source>
</evidence>
<protein>
    <recommendedName>
        <fullName evidence="13">WD repeat-containing protein 35</fullName>
    </recommendedName>
</protein>
<dbReference type="Pfam" id="PF23387">
    <property type="entry name" value="TPR_IFT80_172"/>
    <property type="match status" value="1"/>
</dbReference>
<evidence type="ECO:0000256" key="6">
    <source>
        <dbReference type="ARBA" id="ARBA00022737"/>
    </source>
</evidence>
<dbReference type="Proteomes" id="UP000504606">
    <property type="component" value="Unplaced"/>
</dbReference>
<dbReference type="Pfam" id="PF25170">
    <property type="entry name" value="TPR_WDR35"/>
    <property type="match status" value="1"/>
</dbReference>
<dbReference type="InterPro" id="IPR057361">
    <property type="entry name" value="TPR_WDR35"/>
</dbReference>
<evidence type="ECO:0000256" key="9">
    <source>
        <dbReference type="ARBA" id="ARBA00023212"/>
    </source>
</evidence>
<evidence type="ECO:0000256" key="12">
    <source>
        <dbReference type="ARBA" id="ARBA00062232"/>
    </source>
</evidence>
<dbReference type="GO" id="GO:0097730">
    <property type="term" value="C:non-motile cilium"/>
    <property type="evidence" value="ECO:0007669"/>
    <property type="project" value="TreeGrafter"/>
</dbReference>
<dbReference type="SMART" id="SM00320">
    <property type="entry name" value="WD40"/>
    <property type="match status" value="4"/>
</dbReference>
<keyword evidence="19" id="KW-1185">Reference proteome</keyword>
<sequence length="1203" mass="134535">MFIYLSKKIAIPNNTKLNCLAWSSNQGFIAVGGEDGLLKVLKLDSGKEGKVKGLAAPANLSMNQTLEGHNGQIQVITWNEIHQKLTTSDQFGLIIVWMLYKGSWYEEMVNNRNKSVVKGMAWNADGQRICIAYEDGAVIVGSVDGNRIWGKELKGVALTGVQWSPDSRLLLFSLRNGEVHVYDSQGNFMMKVNIQCAAVGGGSAAIQVVGLDWYNGRHGYIEQDCPALVVCYFNGTMQIMRNETDESPIIVDTGMTVVCCRWNHNGTVLAVAGMMTLAGDTKDCNVIQFFTPFGEHLRTLKIPGREVTSCVWEGGSLRVALAVDSYIYFANIRPDYKWCYVAQTVVYSHNQPDRFGTHVVFWDTKNNECYSKCVKALLGVTSYSDHCVLATKAEDQSVEGGFCLVLCNAISTPIDTKYINFEPMWLAMNSTFVFAASRDNFLLWHFKAPKLHTSQHSAGARQRRDRIYHIDDTPSGVAEVIQDLDRNFELPTNTQATSDPICCLAASDKALIVGRESGMLQRYSLPQVALTNRYTLSCRPYELSINCNTTKLAVIDITGVLTFVDLETDLGAGSLSINNRIANSQPVNETVVGETNSQLFSKFERKDVWAMKWALDNPDLLAIMEKTRMYVLRGLDPEEPIVSSGYICSFQDLEIRAVLLDELLQTPDEPNAEHLLDLEVKSLRDTRQLLNKVGIKEATTFIEDNPHPRLWRLLAEAAIQELDLATAEAAFVRCSDYAGIQFTKRLTNIHSDQLKKAEVAAYFKDFDEAEKLYLEADRRDLAIALRELLGDSFRVVQLMKMGPGGSDVQMEVAWNSIGDYFADRNNWEGAREYYEKGRNQEKLIKCYYMLEDYGALETSVANLTDKHPLLSTIGNMFSSVGMCSQAVSAYIKLGAVKVAVDTCVHLNQWDQAVELARLYQLPEISNLLAKYATHLLEKNRIMEAVELYRKANHFLSAAKLLYQLAENEAQKKANPLRIKKLNVLAALLVEEHNTHRKQLNPGAAGGKSKALMGIFDSDDNLEVDSKIVDNAWRGAEAYHFLMLAQKQLYEGSVDAAMKTALHLQDYEDILDPEDIFCILALASCANRAFGTCSRAFIQLESLEKIPTERRQEYEELATDIFTKYTPKDPRGTRAECSNCGSVVQDWSWACPSCDTRFPACTATGRPLTSMSNMWTCHVCKHLASYNDASVRDNCPLCHAPVQL</sequence>
<accession>A0A6J1S0L6</accession>
<dbReference type="OrthoDB" id="10260567at2759"/>
<evidence type="ECO:0000259" key="15">
    <source>
        <dbReference type="Pfam" id="PF23387"/>
    </source>
</evidence>
<evidence type="ECO:0000256" key="5">
    <source>
        <dbReference type="ARBA" id="ARBA00022574"/>
    </source>
</evidence>
<comment type="subunit">
    <text evidence="12">Component of the IFT complex A (IFT-A) complex. IFT-A complex is divided into a core subcomplex composed of IFT122:IFT140:WDR19 which is associated with TULP3 and a peripheral subcomplex composed of IFT43:WDR35:TTC21B. Interacts directy with IFT122, ITF43 and TTC21B. Interacts with IFT43. Interacts with CFAP61.</text>
</comment>
<feature type="domain" description="IFT121/TULP4 N-terminal" evidence="17">
    <location>
        <begin position="1"/>
        <end position="333"/>
    </location>
</feature>
<keyword evidence="9" id="KW-0206">Cytoskeleton</keyword>
<dbReference type="SUPFAM" id="SSF50978">
    <property type="entry name" value="WD40 repeat-like"/>
    <property type="match status" value="1"/>
</dbReference>
<evidence type="ECO:0000256" key="7">
    <source>
        <dbReference type="ARBA" id="ARBA00022794"/>
    </source>
</evidence>
<evidence type="ECO:0000256" key="4">
    <source>
        <dbReference type="ARBA" id="ARBA00022490"/>
    </source>
</evidence>
<dbReference type="GO" id="GO:0035721">
    <property type="term" value="P:intraciliary retrograde transport"/>
    <property type="evidence" value="ECO:0007669"/>
    <property type="project" value="TreeGrafter"/>
</dbReference>
<comment type="function">
    <text evidence="11">As a component of the IFT complex A (IFT-A), a complex required for retrograde ciliary transport and entry into cilia of G protein-coupled receptors (GPCRs), it is involved in ciliogenesis and ciliary protein trafficking. May promote CASP3 activation and TNF-stimulated apoptosis.</text>
</comment>
<evidence type="ECO:0000259" key="16">
    <source>
        <dbReference type="Pfam" id="PF23390"/>
    </source>
</evidence>
<evidence type="ECO:0000313" key="20">
    <source>
        <dbReference type="RefSeq" id="XP_026274582.1"/>
    </source>
</evidence>
<keyword evidence="8" id="KW-0969">Cilium</keyword>
<organism evidence="19 20">
    <name type="scientific">Frankliniella occidentalis</name>
    <name type="common">Western flower thrips</name>
    <name type="synonym">Euthrips occidentalis</name>
    <dbReference type="NCBI Taxonomy" id="133901"/>
    <lineage>
        <taxon>Eukaryota</taxon>
        <taxon>Metazoa</taxon>
        <taxon>Ecdysozoa</taxon>
        <taxon>Arthropoda</taxon>
        <taxon>Hexapoda</taxon>
        <taxon>Insecta</taxon>
        <taxon>Pterygota</taxon>
        <taxon>Neoptera</taxon>
        <taxon>Paraneoptera</taxon>
        <taxon>Thysanoptera</taxon>
        <taxon>Terebrantia</taxon>
        <taxon>Thripoidea</taxon>
        <taxon>Thripidae</taxon>
        <taxon>Frankliniella</taxon>
    </lineage>
</organism>
<dbReference type="RefSeq" id="XP_026274582.1">
    <property type="nucleotide sequence ID" value="XM_026418797.2"/>
</dbReference>
<dbReference type="InterPro" id="IPR015943">
    <property type="entry name" value="WD40/YVTN_repeat-like_dom_sf"/>
</dbReference>
<dbReference type="InterPro" id="IPR017233">
    <property type="entry name" value="WDR35"/>
</dbReference>
<dbReference type="FunFam" id="1.25.40.470:FF:000004">
    <property type="entry name" value="WD repeat-containing protein 35"/>
    <property type="match status" value="1"/>
</dbReference>
<feature type="domain" description="IFT121-like zinc finger" evidence="14">
    <location>
        <begin position="1158"/>
        <end position="1201"/>
    </location>
</feature>